<dbReference type="AlphaFoldDB" id="A0AAW6CAT4"/>
<feature type="repeat" description="TPR" evidence="1">
    <location>
        <begin position="30"/>
        <end position="63"/>
    </location>
</feature>
<evidence type="ECO:0000313" key="3">
    <source>
        <dbReference type="EMBL" id="MDB7932137.1"/>
    </source>
</evidence>
<protein>
    <submittedName>
        <fullName evidence="3">Tetratricopeptide repeat protein</fullName>
    </submittedName>
</protein>
<keyword evidence="2" id="KW-0732">Signal</keyword>
<dbReference type="SMART" id="SM00028">
    <property type="entry name" value="TPR"/>
    <property type="match status" value="1"/>
</dbReference>
<dbReference type="PROSITE" id="PS51257">
    <property type="entry name" value="PROKAR_LIPOPROTEIN"/>
    <property type="match status" value="1"/>
</dbReference>
<evidence type="ECO:0000256" key="2">
    <source>
        <dbReference type="SAM" id="SignalP"/>
    </source>
</evidence>
<keyword evidence="1" id="KW-0802">TPR repeat</keyword>
<feature type="signal peptide" evidence="2">
    <location>
        <begin position="1"/>
        <end position="23"/>
    </location>
</feature>
<evidence type="ECO:0000256" key="1">
    <source>
        <dbReference type="PROSITE-ProRule" id="PRU00339"/>
    </source>
</evidence>
<dbReference type="SUPFAM" id="SSF48452">
    <property type="entry name" value="TPR-like"/>
    <property type="match status" value="1"/>
</dbReference>
<dbReference type="Pfam" id="PF13414">
    <property type="entry name" value="TPR_11"/>
    <property type="match status" value="1"/>
</dbReference>
<proteinExistence type="predicted"/>
<dbReference type="InterPro" id="IPR011990">
    <property type="entry name" value="TPR-like_helical_dom_sf"/>
</dbReference>
<gene>
    <name evidence="3" type="ORF">PNE06_03510</name>
</gene>
<dbReference type="RefSeq" id="WP_195325248.1">
    <property type="nucleotide sequence ID" value="NZ_JADMVZ010000006.1"/>
</dbReference>
<dbReference type="Gene3D" id="1.25.40.10">
    <property type="entry name" value="Tetratricopeptide repeat domain"/>
    <property type="match status" value="1"/>
</dbReference>
<evidence type="ECO:0000313" key="4">
    <source>
        <dbReference type="Proteomes" id="UP001211173"/>
    </source>
</evidence>
<dbReference type="EMBL" id="JAQLWV010000004">
    <property type="protein sequence ID" value="MDB7932137.1"/>
    <property type="molecule type" value="Genomic_DNA"/>
</dbReference>
<dbReference type="Proteomes" id="UP001211173">
    <property type="component" value="Unassembled WGS sequence"/>
</dbReference>
<dbReference type="PROSITE" id="PS50005">
    <property type="entry name" value="TPR"/>
    <property type="match status" value="1"/>
</dbReference>
<name>A0AAW6CAT4_FLAPL</name>
<comment type="caution">
    <text evidence="3">The sequence shown here is derived from an EMBL/GenBank/DDBJ whole genome shotgun (WGS) entry which is preliminary data.</text>
</comment>
<dbReference type="InterPro" id="IPR019734">
    <property type="entry name" value="TPR_rpt"/>
</dbReference>
<feature type="chain" id="PRO_5043476379" evidence="2">
    <location>
        <begin position="24"/>
        <end position="308"/>
    </location>
</feature>
<reference evidence="3" key="1">
    <citation type="submission" date="2023-01" db="EMBL/GenBank/DDBJ databases">
        <title>Human gut microbiome strain richness.</title>
        <authorList>
            <person name="Chen-Liaw A."/>
        </authorList>
    </citation>
    <scope>NUCLEOTIDE SEQUENCE</scope>
    <source>
        <strain evidence="3">1001287st1_F4_1001285I_161205</strain>
    </source>
</reference>
<organism evidence="3 4">
    <name type="scientific">Flavonifractor plautii</name>
    <name type="common">Fusobacterium plautii</name>
    <dbReference type="NCBI Taxonomy" id="292800"/>
    <lineage>
        <taxon>Bacteria</taxon>
        <taxon>Bacillati</taxon>
        <taxon>Bacillota</taxon>
        <taxon>Clostridia</taxon>
        <taxon>Eubacteriales</taxon>
        <taxon>Oscillospiraceae</taxon>
        <taxon>Flavonifractor</taxon>
    </lineage>
</organism>
<sequence length="308" mass="34670">MAMKRISGLLVVVLLLVGLCACEQSTEAQWREQYDLGVRYLSEGNYEEAVIAFTAAIEIDPNQEILYEKLSEVYLQDGDVSAALQILRDGFKVTRSIHLQEVIDNLYARMDLILGEYYLTEDWVKADEWTINGVPFWQASQNDVATAYATSWSSWKPFPDGPETLHYNTQRSDFFWDTEANVLQVMFFDNHKHSNTAEGQAAADPILPSRGITTDTNFESILQAVGLSADGISYVSKQFSDAEENVIAVSIAAETEDYRATFSGGWDDDEKQFRIDYVFQSGMTMSVNFLFGIDSNELDNGSITLKLE</sequence>
<dbReference type="PROSITE" id="PS50293">
    <property type="entry name" value="TPR_REGION"/>
    <property type="match status" value="1"/>
</dbReference>
<accession>A0AAW6CAT4</accession>